<keyword evidence="5 12" id="KW-0812">Transmembrane</keyword>
<dbReference type="HAMAP" id="MF_00038">
    <property type="entry name" value="MraY"/>
    <property type="match status" value="1"/>
</dbReference>
<feature type="binding site" evidence="14">
    <location>
        <position position="185"/>
    </location>
    <ligand>
        <name>Mg(2+)</name>
        <dbReference type="ChEBI" id="CHEBI:18420"/>
    </ligand>
</feature>
<dbReference type="EMBL" id="CP155620">
    <property type="protein sequence ID" value="XBJ29539.1"/>
    <property type="molecule type" value="Genomic_DNA"/>
</dbReference>
<keyword evidence="10 12" id="KW-0131">Cell cycle</keyword>
<keyword evidence="11 12" id="KW-0961">Cell wall biogenesis/degradation</keyword>
<dbReference type="AlphaFoldDB" id="A0AAU7E8U1"/>
<evidence type="ECO:0000256" key="12">
    <source>
        <dbReference type="HAMAP-Rule" id="MF_00038"/>
    </source>
</evidence>
<dbReference type="GO" id="GO:0009252">
    <property type="term" value="P:peptidoglycan biosynthetic process"/>
    <property type="evidence" value="ECO:0007669"/>
    <property type="project" value="UniProtKB-UniRule"/>
</dbReference>
<name>A0AAU7E8U1_9BACT</name>
<evidence type="ECO:0000256" key="8">
    <source>
        <dbReference type="ARBA" id="ARBA00022989"/>
    </source>
</evidence>
<keyword evidence="3 12" id="KW-0132">Cell division</keyword>
<evidence type="ECO:0000256" key="1">
    <source>
        <dbReference type="ARBA" id="ARBA00004141"/>
    </source>
</evidence>
<evidence type="ECO:0000256" key="6">
    <source>
        <dbReference type="ARBA" id="ARBA00022960"/>
    </source>
</evidence>
<dbReference type="PROSITE" id="PS01348">
    <property type="entry name" value="MRAY_2"/>
    <property type="match status" value="1"/>
</dbReference>
<evidence type="ECO:0000256" key="2">
    <source>
        <dbReference type="ARBA" id="ARBA00005583"/>
    </source>
</evidence>
<keyword evidence="12 14" id="KW-0460">Magnesium</keyword>
<feature type="binding site" evidence="14">
    <location>
        <position position="260"/>
    </location>
    <ligand>
        <name>Mg(2+)</name>
        <dbReference type="ChEBI" id="CHEBI:18420"/>
    </ligand>
</feature>
<dbReference type="RefSeq" id="WP_348518764.1">
    <property type="nucleotide sequence ID" value="NZ_CP155620.1"/>
</dbReference>
<reference evidence="15" key="1">
    <citation type="submission" date="2024-05" db="EMBL/GenBank/DDBJ databases">
        <title>Campylobacter coli isolated from environmental waters in Slovenia.</title>
        <authorList>
            <person name="Zautner A.E."/>
            <person name="Bunk B."/>
            <person name="Riedel T."/>
            <person name="Sproeer C."/>
        </authorList>
    </citation>
    <scope>NUCLEOTIDE SEQUENCE</scope>
    <source>
        <strain evidence="15">CCS1377</strain>
    </source>
</reference>
<dbReference type="GO" id="GO:0046872">
    <property type="term" value="F:metal ion binding"/>
    <property type="evidence" value="ECO:0007669"/>
    <property type="project" value="UniProtKB-KW"/>
</dbReference>
<dbReference type="GO" id="GO:0005886">
    <property type="term" value="C:plasma membrane"/>
    <property type="evidence" value="ECO:0007669"/>
    <property type="project" value="UniProtKB-SubCell"/>
</dbReference>
<dbReference type="PANTHER" id="PTHR22926">
    <property type="entry name" value="PHOSPHO-N-ACETYLMURAMOYL-PENTAPEPTIDE-TRANSFERASE"/>
    <property type="match status" value="1"/>
</dbReference>
<feature type="transmembrane region" description="Helical" evidence="12">
    <location>
        <begin position="190"/>
        <end position="212"/>
    </location>
</feature>
<feature type="transmembrane region" description="Helical" evidence="12">
    <location>
        <begin position="256"/>
        <end position="276"/>
    </location>
</feature>
<dbReference type="InterPro" id="IPR018480">
    <property type="entry name" value="PNAcMuramoyl-5peptid_Trfase_CS"/>
</dbReference>
<sequence length="353" mass="39440">MYYLSEFSNYAFFTYISVRAGFAFFIALGLTLFIMPRFITWAKAKKANQPIYELAPQNHKVKCDTPTMGGLIFIACAVFTSLICAKIDNIFVITALLCLISYTLIGLIDDLGKILKKNNHSGLSPKVKLITQIGAGLLCVTPLYFSPEFNTQFYIPFYKYPLFNMQIFAIAFWILVLISSSNAVNLTDGLDGLATVPSIFSLATLGIFLYLSGNLNYSEYLLLPKFQGLGEVVIICAALIGALMGFLWYNCYPAQIFMGDSGSLSLGAFIGFLAIISKNEILLLLIGFVFVLETISVILQVGSFKIFHKRVFKMAPIHHHFEKIGWVENKIIVRFWMIALLTNLLALASLKIR</sequence>
<evidence type="ECO:0000256" key="7">
    <source>
        <dbReference type="ARBA" id="ARBA00022984"/>
    </source>
</evidence>
<feature type="transmembrane region" description="Helical" evidence="12">
    <location>
        <begin position="89"/>
        <end position="108"/>
    </location>
</feature>
<evidence type="ECO:0000256" key="13">
    <source>
        <dbReference type="NCBIfam" id="TIGR00445"/>
    </source>
</evidence>
<comment type="cofactor">
    <cofactor evidence="12 14">
        <name>Mg(2+)</name>
        <dbReference type="ChEBI" id="CHEBI:18420"/>
    </cofactor>
</comment>
<evidence type="ECO:0000256" key="9">
    <source>
        <dbReference type="ARBA" id="ARBA00023136"/>
    </source>
</evidence>
<accession>A0AAU7E8U1</accession>
<comment type="pathway">
    <text evidence="12">Cell wall biogenesis; peptidoglycan biosynthesis.</text>
</comment>
<dbReference type="Pfam" id="PF00953">
    <property type="entry name" value="Glycos_transf_4"/>
    <property type="match status" value="1"/>
</dbReference>
<feature type="transmembrane region" description="Helical" evidence="12">
    <location>
        <begin position="65"/>
        <end position="83"/>
    </location>
</feature>
<dbReference type="GO" id="GO:0008963">
    <property type="term" value="F:phospho-N-acetylmuramoyl-pentapeptide-transferase activity"/>
    <property type="evidence" value="ECO:0007669"/>
    <property type="project" value="UniProtKB-UniRule"/>
</dbReference>
<evidence type="ECO:0000256" key="4">
    <source>
        <dbReference type="ARBA" id="ARBA00022679"/>
    </source>
</evidence>
<evidence type="ECO:0000256" key="3">
    <source>
        <dbReference type="ARBA" id="ARBA00022618"/>
    </source>
</evidence>
<comment type="catalytic activity">
    <reaction evidence="12">
        <text>UDP-N-acetyl-alpha-D-muramoyl-L-alanyl-gamma-D-glutamyl-meso-2,6-diaminopimeloyl-D-alanyl-D-alanine + di-trans,octa-cis-undecaprenyl phosphate = di-trans,octa-cis-undecaprenyl diphospho-N-acetyl-alpha-D-muramoyl-L-alanyl-D-glutamyl-meso-2,6-diaminopimeloyl-D-alanyl-D-alanine + UMP</text>
        <dbReference type="Rhea" id="RHEA:28386"/>
        <dbReference type="ChEBI" id="CHEBI:57865"/>
        <dbReference type="ChEBI" id="CHEBI:60392"/>
        <dbReference type="ChEBI" id="CHEBI:61386"/>
        <dbReference type="ChEBI" id="CHEBI:61387"/>
        <dbReference type="EC" id="2.7.8.13"/>
    </reaction>
</comment>
<evidence type="ECO:0000313" key="15">
    <source>
        <dbReference type="EMBL" id="XBJ29539.1"/>
    </source>
</evidence>
<comment type="function">
    <text evidence="12">Catalyzes the initial step of the lipid cycle reactions in the biosynthesis of the cell wall peptidoglycan: transfers peptidoglycan precursor phospho-MurNAc-pentapeptide from UDP-MurNAc-pentapeptide onto the lipid carrier undecaprenyl phosphate, yielding undecaprenyl-pyrophosphoryl-MurNAc-pentapeptide, known as lipid I.</text>
</comment>
<evidence type="ECO:0000256" key="10">
    <source>
        <dbReference type="ARBA" id="ARBA00023306"/>
    </source>
</evidence>
<evidence type="ECO:0000256" key="5">
    <source>
        <dbReference type="ARBA" id="ARBA00022692"/>
    </source>
</evidence>
<dbReference type="CDD" id="cd06852">
    <property type="entry name" value="GT_MraY"/>
    <property type="match status" value="1"/>
</dbReference>
<dbReference type="GO" id="GO:0071555">
    <property type="term" value="P:cell wall organization"/>
    <property type="evidence" value="ECO:0007669"/>
    <property type="project" value="UniProtKB-KW"/>
</dbReference>
<feature type="transmembrane region" description="Helical" evidence="12">
    <location>
        <begin position="232"/>
        <end position="249"/>
    </location>
</feature>
<dbReference type="PROSITE" id="PS01347">
    <property type="entry name" value="MRAY_1"/>
    <property type="match status" value="1"/>
</dbReference>
<evidence type="ECO:0000256" key="14">
    <source>
        <dbReference type="PIRSR" id="PIRSR600715-1"/>
    </source>
</evidence>
<organism evidence="15">
    <name type="scientific">Campylobacter sp. CCS1377</name>
    <dbReference type="NCBI Taxonomy" id="3158229"/>
    <lineage>
        <taxon>Bacteria</taxon>
        <taxon>Pseudomonadati</taxon>
        <taxon>Campylobacterota</taxon>
        <taxon>Epsilonproteobacteria</taxon>
        <taxon>Campylobacterales</taxon>
        <taxon>Campylobacteraceae</taxon>
        <taxon>Campylobacter</taxon>
    </lineage>
</organism>
<dbReference type="GO" id="GO:0051301">
    <property type="term" value="P:cell division"/>
    <property type="evidence" value="ECO:0007669"/>
    <property type="project" value="UniProtKB-KW"/>
</dbReference>
<keyword evidence="4 12" id="KW-0808">Transferase</keyword>
<dbReference type="GO" id="GO:0008360">
    <property type="term" value="P:regulation of cell shape"/>
    <property type="evidence" value="ECO:0007669"/>
    <property type="project" value="UniProtKB-KW"/>
</dbReference>
<dbReference type="EC" id="2.7.8.13" evidence="12 13"/>
<keyword evidence="7 12" id="KW-0573">Peptidoglycan synthesis</keyword>
<dbReference type="Pfam" id="PF10555">
    <property type="entry name" value="MraY_sig1"/>
    <property type="match status" value="1"/>
</dbReference>
<feature type="transmembrane region" description="Helical" evidence="12">
    <location>
        <begin position="157"/>
        <end position="178"/>
    </location>
</feature>
<keyword evidence="9 12" id="KW-0472">Membrane</keyword>
<feature type="transmembrane region" description="Helical" evidence="12">
    <location>
        <begin position="129"/>
        <end position="145"/>
    </location>
</feature>
<comment type="similarity">
    <text evidence="2 12">Belongs to the glycosyltransferase 4 family. MraY subfamily.</text>
</comment>
<keyword evidence="12 14" id="KW-0479">Metal-binding</keyword>
<dbReference type="NCBIfam" id="TIGR00445">
    <property type="entry name" value="mraY"/>
    <property type="match status" value="1"/>
</dbReference>
<evidence type="ECO:0000256" key="11">
    <source>
        <dbReference type="ARBA" id="ARBA00023316"/>
    </source>
</evidence>
<dbReference type="InterPro" id="IPR000715">
    <property type="entry name" value="Glycosyl_transferase_4"/>
</dbReference>
<proteinExistence type="inferred from homology"/>
<keyword evidence="8 12" id="KW-1133">Transmembrane helix</keyword>
<keyword evidence="6 12" id="KW-0133">Cell shape</keyword>
<dbReference type="PANTHER" id="PTHR22926:SF5">
    <property type="entry name" value="PHOSPHO-N-ACETYLMURAMOYL-PENTAPEPTIDE-TRANSFERASE HOMOLOG"/>
    <property type="match status" value="1"/>
</dbReference>
<dbReference type="InterPro" id="IPR003524">
    <property type="entry name" value="PNAcMuramoyl-5peptid_Trfase"/>
</dbReference>
<feature type="transmembrane region" description="Helical" evidence="12">
    <location>
        <begin position="12"/>
        <end position="35"/>
    </location>
</feature>
<keyword evidence="12" id="KW-1003">Cell membrane</keyword>
<feature type="transmembrane region" description="Helical" evidence="12">
    <location>
        <begin position="282"/>
        <end position="304"/>
    </location>
</feature>
<comment type="subcellular location">
    <subcellularLocation>
        <location evidence="12">Cell membrane</location>
        <topology evidence="12">Multi-pass membrane protein</topology>
    </subcellularLocation>
    <subcellularLocation>
        <location evidence="1">Membrane</location>
        <topology evidence="1">Multi-pass membrane protein</topology>
    </subcellularLocation>
</comment>
<protein>
    <recommendedName>
        <fullName evidence="12 13">Phospho-N-acetylmuramoyl-pentapeptide-transferase</fullName>
        <ecNumber evidence="12 13">2.7.8.13</ecNumber>
    </recommendedName>
    <alternativeName>
        <fullName evidence="12">UDP-MurNAc-pentapeptide phosphotransferase</fullName>
    </alternativeName>
</protein>
<feature type="transmembrane region" description="Helical" evidence="12">
    <location>
        <begin position="331"/>
        <end position="350"/>
    </location>
</feature>
<gene>
    <name evidence="12 15" type="primary">mraY</name>
    <name evidence="15" type="ORF">AAH949_01510</name>
</gene>